<evidence type="ECO:0000256" key="2">
    <source>
        <dbReference type="SAM" id="Phobius"/>
    </source>
</evidence>
<proteinExistence type="predicted"/>
<sequence length="1047" mass="119677">MENSESTNPGEKRKRYRQIVSCKSCKSKRVKCEQETDATIINSLNYKVNDDSKQPCKRCISKNIQCEYFEKIVPPSKKKTPKRPYNRKKSNTEGSDAHNTALVGTPGNIGTQINNDTQNNVNVPNYINSIKQTMSFAPFNNAPLENRNTLSSIPPLELPSVGELQNNASGLNASMSHFSSEANNVMANKNKSNNPLKDLADIVADDVKNNGLGNGIGNKSTSSKMAAYTSPNIGPMLSNMAGPFMNQVFFPKNSPMTERILTSNTANKNNSIFGNTKRAPSIAGSPNNLNFLPRLQNFSSNSFMCNEKPYSPMESSHTLKAQNYMSPEPIGSQKGKGMFMNSPRPLEGTIHPLKNLTPGSTNIIGLEHLKNTSVTKPSPTFKEKYYTTPLNDGSMVENPIRKLDMHHIHNESVFTCSAISVRPWFEESKLVQKHKVLFDHLQEKSHEQRNKQNDHGIGNIKKDRLLILTSLGQNDQFGNIWDRIVSILPPMDDFRECIKTFFNSNLHMHVRVVDRVSISKTLDKYFEVETITDKTPDDDITKTNKTSYKIIKKIKLDQADNFFNVGIVLQIYRIVMGKNISEEEDDLFRLMEIFLNGLSSGFIWSFTKLQFSILCYLQRHIDLTMSDFGFNFKVISEQIASTCLKIGLNKGLKNFFGKDCELPEWTLKNLYMWSMYFDMMHALEAGCALVIPYDPIIEAVELNDSERGRDGLLRRFIFLGRKIINALYEPYGIPDFDGMLAKVKEFENLEFISLDNYCNISMIDNIDIFDYSVLEPLMDLKLTIHMLKHLTSNRLLMNIDFAYFFGFTFASLAITIVMREKWQNSLEKKEMILSGKGDDKKINVNHLSYFHSLSVQRDLIDKIGITFYEMLYRFKEYEGFMNFRSVEEQNIYTHDDILSHMISLVLLGKSLPLDLEYNAKDLLKSFTSIVGRFYNVDMFGEYKQPQIHFREFETIFRNIYIYSLNNLESGTTPKPASVSGEVREEGAINVPNQESVGPLWNNKYNQIELENEAEEIENPMQQIWSEEDLNALQLFDVDFTTFLTPFL</sequence>
<dbReference type="InterPro" id="IPR036864">
    <property type="entry name" value="Zn2-C6_fun-type_DNA-bd_sf"/>
</dbReference>
<feature type="region of interest" description="Disordered" evidence="1">
    <location>
        <begin position="75"/>
        <end position="118"/>
    </location>
</feature>
<dbReference type="Gene3D" id="4.10.240.10">
    <property type="entry name" value="Zn(2)-C6 fungal-type DNA-binding domain"/>
    <property type="match status" value="1"/>
</dbReference>
<dbReference type="VEuPathDB" id="FungiDB:HGUI_00166"/>
<keyword evidence="2" id="KW-1133">Transmembrane helix</keyword>
<dbReference type="InterPro" id="IPR052693">
    <property type="entry name" value="Yeast_MDR_Regulatory"/>
</dbReference>
<evidence type="ECO:0000256" key="1">
    <source>
        <dbReference type="SAM" id="MobiDB-lite"/>
    </source>
</evidence>
<dbReference type="Proteomes" id="UP000183365">
    <property type="component" value="Unassembled WGS sequence"/>
</dbReference>
<evidence type="ECO:0000259" key="3">
    <source>
        <dbReference type="PROSITE" id="PS50048"/>
    </source>
</evidence>
<dbReference type="PROSITE" id="PS50048">
    <property type="entry name" value="ZN2_CY6_FUNGAL_2"/>
    <property type="match status" value="1"/>
</dbReference>
<dbReference type="CDD" id="cd00067">
    <property type="entry name" value="GAL4"/>
    <property type="match status" value="1"/>
</dbReference>
<protein>
    <recommendedName>
        <fullName evidence="3">Zn(2)-C6 fungal-type domain-containing protein</fullName>
    </recommendedName>
</protein>
<dbReference type="InterPro" id="IPR001138">
    <property type="entry name" value="Zn2Cys6_DnaBD"/>
</dbReference>
<gene>
    <name evidence="4" type="ORF">HGUI_00166</name>
</gene>
<dbReference type="GO" id="GO:0008270">
    <property type="term" value="F:zinc ion binding"/>
    <property type="evidence" value="ECO:0007669"/>
    <property type="project" value="InterPro"/>
</dbReference>
<dbReference type="SMART" id="SM00066">
    <property type="entry name" value="GAL4"/>
    <property type="match status" value="1"/>
</dbReference>
<name>A0A1L0FEE3_9ASCO</name>
<evidence type="ECO:0000313" key="4">
    <source>
        <dbReference type="EMBL" id="SGZ37966.1"/>
    </source>
</evidence>
<keyword evidence="5" id="KW-1185">Reference proteome</keyword>
<evidence type="ECO:0000313" key="5">
    <source>
        <dbReference type="Proteomes" id="UP000183365"/>
    </source>
</evidence>
<feature type="domain" description="Zn(2)-C6 fungal-type" evidence="3">
    <location>
        <begin position="21"/>
        <end position="68"/>
    </location>
</feature>
<dbReference type="OrthoDB" id="3971603at2759"/>
<dbReference type="EMBL" id="FQNF01000002">
    <property type="protein sequence ID" value="SGZ37966.1"/>
    <property type="molecule type" value="Genomic_DNA"/>
</dbReference>
<dbReference type="AlphaFoldDB" id="A0A1L0FEE3"/>
<dbReference type="PANTHER" id="PTHR31405">
    <property type="entry name" value="TRANSCRIPTION FACTOR PDR8-RELATED"/>
    <property type="match status" value="1"/>
</dbReference>
<organism evidence="4 5">
    <name type="scientific">Hanseniaspora guilliermondii</name>
    <dbReference type="NCBI Taxonomy" id="56406"/>
    <lineage>
        <taxon>Eukaryota</taxon>
        <taxon>Fungi</taxon>
        <taxon>Dikarya</taxon>
        <taxon>Ascomycota</taxon>
        <taxon>Saccharomycotina</taxon>
        <taxon>Saccharomycetes</taxon>
        <taxon>Saccharomycodales</taxon>
        <taxon>Saccharomycodaceae</taxon>
        <taxon>Hanseniaspora</taxon>
    </lineage>
</organism>
<dbReference type="PANTHER" id="PTHR31405:SF8">
    <property type="entry name" value="TRANSCRIPTION FACTOR PDR8-RELATED"/>
    <property type="match status" value="1"/>
</dbReference>
<accession>A0A1L0FEE3</accession>
<keyword evidence="2" id="KW-0472">Membrane</keyword>
<feature type="transmembrane region" description="Helical" evidence="2">
    <location>
        <begin position="801"/>
        <end position="818"/>
    </location>
</feature>
<reference evidence="5" key="1">
    <citation type="submission" date="2016-11" db="EMBL/GenBank/DDBJ databases">
        <authorList>
            <person name="Guldener U."/>
        </authorList>
    </citation>
    <scope>NUCLEOTIDE SEQUENCE [LARGE SCALE GENOMIC DNA]</scope>
</reference>
<dbReference type="GO" id="GO:0000981">
    <property type="term" value="F:DNA-binding transcription factor activity, RNA polymerase II-specific"/>
    <property type="evidence" value="ECO:0007669"/>
    <property type="project" value="InterPro"/>
</dbReference>
<keyword evidence="2" id="KW-0812">Transmembrane</keyword>
<dbReference type="SUPFAM" id="SSF57701">
    <property type="entry name" value="Zn2/Cys6 DNA-binding domain"/>
    <property type="match status" value="1"/>
</dbReference>
<feature type="compositionally biased region" description="Basic residues" evidence="1">
    <location>
        <begin position="76"/>
        <end position="89"/>
    </location>
</feature>